<sequence length="224" mass="25681">MYVLVKNPAGRTIRLKVRESDTLGSIKAMIQERHFLFSNGVQLDDNRTLADYNIQHESMLELQEKMQICVTETLMNRTFPLDVDRLDTIDNLKAKIEDLEGFPKAQQCLIFDGKRLEDGNKTLADHNILMESKILLILLPCIPRGDMMQISMKTLEGKTITLEVGSFDTVDSVMVKMYEMKYAPYPKQQRLIFAGKQLERGRTLVDYNICKDCILHLVLCLCGC</sequence>
<dbReference type="PANTHER" id="PTHR10666">
    <property type="entry name" value="UBIQUITIN"/>
    <property type="match status" value="1"/>
</dbReference>
<dbReference type="PRINTS" id="PR00348">
    <property type="entry name" value="UBIQUITIN"/>
</dbReference>
<dbReference type="Proteomes" id="UP000815260">
    <property type="component" value="Chromosome 3B"/>
</dbReference>
<gene>
    <name evidence="3" type="ORF">CFC21_044643</name>
</gene>
<name>A0A3B6G1M2_WHEAT</name>
<evidence type="ECO:0000259" key="2">
    <source>
        <dbReference type="PROSITE" id="PS50053"/>
    </source>
</evidence>
<dbReference type="InterPro" id="IPR029071">
    <property type="entry name" value="Ubiquitin-like_domsf"/>
</dbReference>
<dbReference type="InterPro" id="IPR000626">
    <property type="entry name" value="Ubiquitin-like_dom"/>
</dbReference>
<dbReference type="SUPFAM" id="SSF54236">
    <property type="entry name" value="Ubiquitin-like"/>
    <property type="match status" value="3"/>
</dbReference>
<evidence type="ECO:0000313" key="3">
    <source>
        <dbReference type="EMBL" id="KAF7033559.1"/>
    </source>
</evidence>
<accession>A0A3B6G1M2</accession>
<dbReference type="Gene3D" id="3.10.20.90">
    <property type="entry name" value="Phosphatidylinositol 3-kinase Catalytic Subunit, Chain A, domain 1"/>
    <property type="match status" value="3"/>
</dbReference>
<dbReference type="EMBL" id="CM022218">
    <property type="protein sequence ID" value="KAF7033559.1"/>
    <property type="molecule type" value="Genomic_DNA"/>
</dbReference>
<protein>
    <recommendedName>
        <fullName evidence="2">Ubiquitin-like domain-containing protein</fullName>
    </recommendedName>
</protein>
<dbReference type="SMART" id="SM00213">
    <property type="entry name" value="UBQ"/>
    <property type="match status" value="3"/>
</dbReference>
<reference evidence="3" key="1">
    <citation type="journal article" date="2017" name="Gigascience">
        <title>The first near-complete assembly of the hexaploid bread wheat genome, Triticum aestivum.</title>
        <authorList>
            <person name="Zimin A.V."/>
            <person name="Puiu D."/>
            <person name="Hall R."/>
            <person name="Kingan S."/>
            <person name="Clavijo B.J."/>
            <person name="Salzberg S.L."/>
        </authorList>
    </citation>
    <scope>NUCLEOTIDE SEQUENCE</scope>
    <source>
        <tissue evidence="3">Leaf</tissue>
    </source>
</reference>
<dbReference type="InterPro" id="IPR019956">
    <property type="entry name" value="Ubiquitin_dom"/>
</dbReference>
<feature type="domain" description="Ubiquitin-like" evidence="2">
    <location>
        <begin position="66"/>
        <end position="138"/>
    </location>
</feature>
<dbReference type="Pfam" id="PF00240">
    <property type="entry name" value="ubiquitin"/>
    <property type="match status" value="3"/>
</dbReference>
<dbReference type="PaxDb" id="4565-Traes_3B_0B33AFFA3.1"/>
<feature type="domain" description="Ubiquitin-like" evidence="2">
    <location>
        <begin position="1"/>
        <end position="62"/>
    </location>
</feature>
<evidence type="ECO:0000256" key="1">
    <source>
        <dbReference type="ARBA" id="ARBA00022499"/>
    </source>
</evidence>
<dbReference type="InterPro" id="IPR050158">
    <property type="entry name" value="Ubiquitin_ubiquitin-like"/>
</dbReference>
<comment type="caution">
    <text evidence="3">The sequence shown here is derived from an EMBL/GenBank/DDBJ whole genome shotgun (WGS) entry which is preliminary data.</text>
</comment>
<proteinExistence type="predicted"/>
<feature type="domain" description="Ubiquitin-like" evidence="2">
    <location>
        <begin position="148"/>
        <end position="219"/>
    </location>
</feature>
<organism evidence="3">
    <name type="scientific">Triticum aestivum</name>
    <name type="common">Wheat</name>
    <dbReference type="NCBI Taxonomy" id="4565"/>
    <lineage>
        <taxon>Eukaryota</taxon>
        <taxon>Viridiplantae</taxon>
        <taxon>Streptophyta</taxon>
        <taxon>Embryophyta</taxon>
        <taxon>Tracheophyta</taxon>
        <taxon>Spermatophyta</taxon>
        <taxon>Magnoliopsida</taxon>
        <taxon>Liliopsida</taxon>
        <taxon>Poales</taxon>
        <taxon>Poaceae</taxon>
        <taxon>BOP clade</taxon>
        <taxon>Pooideae</taxon>
        <taxon>Triticodae</taxon>
        <taxon>Triticeae</taxon>
        <taxon>Triticinae</taxon>
        <taxon>Triticum</taxon>
    </lineage>
</organism>
<reference evidence="3" key="2">
    <citation type="submission" date="2020-03" db="EMBL/GenBank/DDBJ databases">
        <title>The second near-complete assembly of the hexaploid bread wheat (Triticum aestivum) genome.</title>
        <authorList>
            <person name="Zimin A.V."/>
            <person name="Puiu D."/>
            <person name="Shumante A."/>
            <person name="Alonge M."/>
            <person name="Salzberg S.L."/>
        </authorList>
    </citation>
    <scope>NUCLEOTIDE SEQUENCE</scope>
    <source>
        <tissue evidence="3">Leaf</tissue>
    </source>
</reference>
<dbReference type="PROSITE" id="PS50053">
    <property type="entry name" value="UBIQUITIN_2"/>
    <property type="match status" value="3"/>
</dbReference>
<dbReference type="STRING" id="4565.A0A080YTU4"/>
<keyword evidence="1" id="KW-1017">Isopeptide bond</keyword>